<protein>
    <recommendedName>
        <fullName evidence="1">DUF7226 domain-containing protein</fullName>
    </recommendedName>
</protein>
<accession>V6M8D3</accession>
<keyword evidence="3" id="KW-1185">Reference proteome</keyword>
<dbReference type="HOGENOM" id="CLU_1502394_0_0_9"/>
<organism evidence="2 3">
    <name type="scientific">Brevibacillus panacihumi W25</name>
    <dbReference type="NCBI Taxonomy" id="1408254"/>
    <lineage>
        <taxon>Bacteria</taxon>
        <taxon>Bacillati</taxon>
        <taxon>Bacillota</taxon>
        <taxon>Bacilli</taxon>
        <taxon>Bacillales</taxon>
        <taxon>Paenibacillaceae</taxon>
        <taxon>Brevibacillus</taxon>
    </lineage>
</organism>
<sequence length="155" mass="17778">MLHSSEVPQADILSDVIRTVSFVQQHRGANYAMIARHIGKGERQGRYYRHAAELLGLINNHQNYAWILPDGEHFLGLNPQEQMDYLRQRVQGIKVFELAEQLIRSNPGCSEEDIEQMLIDEGITISTGDRRTSTIVSWMVDLNIIRLTGESLYIR</sequence>
<evidence type="ECO:0000259" key="1">
    <source>
        <dbReference type="Pfam" id="PF23871"/>
    </source>
</evidence>
<dbReference type="STRING" id="1408254.T458_11545"/>
<evidence type="ECO:0000313" key="2">
    <source>
        <dbReference type="EMBL" id="EST54527.1"/>
    </source>
</evidence>
<comment type="caution">
    <text evidence="2">The sequence shown here is derived from an EMBL/GenBank/DDBJ whole genome shotgun (WGS) entry which is preliminary data.</text>
</comment>
<dbReference type="EMBL" id="AYJU01000016">
    <property type="protein sequence ID" value="EST54527.1"/>
    <property type="molecule type" value="Genomic_DNA"/>
</dbReference>
<dbReference type="AlphaFoldDB" id="V6M8D3"/>
<dbReference type="RefSeq" id="WP_023556248.1">
    <property type="nucleotide sequence ID" value="NZ_KI629782.1"/>
</dbReference>
<evidence type="ECO:0000313" key="3">
    <source>
        <dbReference type="Proteomes" id="UP000017973"/>
    </source>
</evidence>
<name>V6M8D3_9BACL</name>
<dbReference type="Pfam" id="PF23871">
    <property type="entry name" value="DUF7226"/>
    <property type="match status" value="1"/>
</dbReference>
<feature type="domain" description="DUF7226" evidence="1">
    <location>
        <begin position="27"/>
        <end position="139"/>
    </location>
</feature>
<reference evidence="2 3" key="1">
    <citation type="journal article" date="2014" name="Genome Announc.">
        <title>Draft Genome Sequence of Brevibacillus panacihumi Strain W25, a Halotolerant Hydrocarbon-Degrading Bacterium.</title>
        <authorList>
            <person name="Wang X."/>
            <person name="Jin D."/>
            <person name="Zhou L."/>
            <person name="Wu L."/>
            <person name="An W."/>
            <person name="Chen Y."/>
            <person name="Zhao L."/>
        </authorList>
    </citation>
    <scope>NUCLEOTIDE SEQUENCE [LARGE SCALE GENOMIC DNA]</scope>
    <source>
        <strain evidence="2 3">W25</strain>
    </source>
</reference>
<dbReference type="eggNOG" id="ENOG5033GX9">
    <property type="taxonomic scope" value="Bacteria"/>
</dbReference>
<dbReference type="Proteomes" id="UP000017973">
    <property type="component" value="Unassembled WGS sequence"/>
</dbReference>
<proteinExistence type="predicted"/>
<gene>
    <name evidence="2" type="ORF">T458_11545</name>
</gene>
<dbReference type="InterPro" id="IPR055650">
    <property type="entry name" value="DUF7226"/>
</dbReference>